<proteinExistence type="predicted"/>
<protein>
    <submittedName>
        <fullName evidence="3">Uncharacterized protein</fullName>
    </submittedName>
</protein>
<dbReference type="AlphaFoldDB" id="A0ABD5REN7"/>
<name>A0ABD5REN7_9EURY</name>
<feature type="region of interest" description="Disordered" evidence="1">
    <location>
        <begin position="71"/>
        <end position="141"/>
    </location>
</feature>
<keyword evidence="2" id="KW-0472">Membrane</keyword>
<evidence type="ECO:0000256" key="2">
    <source>
        <dbReference type="SAM" id="Phobius"/>
    </source>
</evidence>
<feature type="transmembrane region" description="Helical" evidence="2">
    <location>
        <begin position="40"/>
        <end position="66"/>
    </location>
</feature>
<dbReference type="RefSeq" id="WP_227230716.1">
    <property type="nucleotide sequence ID" value="NZ_JAJCVJ010000002.1"/>
</dbReference>
<dbReference type="Proteomes" id="UP001596201">
    <property type="component" value="Unassembled WGS sequence"/>
</dbReference>
<sequence>MPSVAVFFDLSVVALIAVITGAVAVWIHRDATARQMDSPAVWALAVGTLFLFGLGIGGVFGLAAYLTLREDLPDDDDDSDDDDSDADSDSDTDGDSDDDDSDADGDSNDTDDDPDDPDDDPDADTDDDADADADDDADADS</sequence>
<feature type="transmembrane region" description="Helical" evidence="2">
    <location>
        <begin position="6"/>
        <end position="28"/>
    </location>
</feature>
<evidence type="ECO:0000256" key="1">
    <source>
        <dbReference type="SAM" id="MobiDB-lite"/>
    </source>
</evidence>
<evidence type="ECO:0000313" key="3">
    <source>
        <dbReference type="EMBL" id="MFC5368441.1"/>
    </source>
</evidence>
<keyword evidence="2" id="KW-0812">Transmembrane</keyword>
<reference evidence="3 4" key="1">
    <citation type="journal article" date="2019" name="Int. J. Syst. Evol. Microbiol.">
        <title>The Global Catalogue of Microorganisms (GCM) 10K type strain sequencing project: providing services to taxonomists for standard genome sequencing and annotation.</title>
        <authorList>
            <consortium name="The Broad Institute Genomics Platform"/>
            <consortium name="The Broad Institute Genome Sequencing Center for Infectious Disease"/>
            <person name="Wu L."/>
            <person name="Ma J."/>
        </authorList>
    </citation>
    <scope>NUCLEOTIDE SEQUENCE [LARGE SCALE GENOMIC DNA]</scope>
    <source>
        <strain evidence="3 4">CGMCC 1.12237</strain>
    </source>
</reference>
<evidence type="ECO:0000313" key="4">
    <source>
        <dbReference type="Proteomes" id="UP001596201"/>
    </source>
</evidence>
<feature type="compositionally biased region" description="Acidic residues" evidence="1">
    <location>
        <begin position="72"/>
        <end position="141"/>
    </location>
</feature>
<dbReference type="EMBL" id="JBHSKX010000002">
    <property type="protein sequence ID" value="MFC5368441.1"/>
    <property type="molecule type" value="Genomic_DNA"/>
</dbReference>
<keyword evidence="4" id="KW-1185">Reference proteome</keyword>
<comment type="caution">
    <text evidence="3">The sequence shown here is derived from an EMBL/GenBank/DDBJ whole genome shotgun (WGS) entry which is preliminary data.</text>
</comment>
<organism evidence="3 4">
    <name type="scientific">Salinirubrum litoreum</name>
    <dbReference type="NCBI Taxonomy" id="1126234"/>
    <lineage>
        <taxon>Archaea</taxon>
        <taxon>Methanobacteriati</taxon>
        <taxon>Methanobacteriota</taxon>
        <taxon>Stenosarchaea group</taxon>
        <taxon>Halobacteria</taxon>
        <taxon>Halobacteriales</taxon>
        <taxon>Haloferacaceae</taxon>
        <taxon>Salinirubrum</taxon>
    </lineage>
</organism>
<keyword evidence="2" id="KW-1133">Transmembrane helix</keyword>
<gene>
    <name evidence="3" type="ORF">ACFPJ5_16045</name>
</gene>
<accession>A0ABD5REN7</accession>